<name>A0ABV5M3Q5_9ACTN</name>
<gene>
    <name evidence="2" type="ORF">ACFFTR_10375</name>
</gene>
<feature type="region of interest" description="Disordered" evidence="1">
    <location>
        <begin position="1"/>
        <end position="51"/>
    </location>
</feature>
<evidence type="ECO:0000313" key="2">
    <source>
        <dbReference type="EMBL" id="MFB9443487.1"/>
    </source>
</evidence>
<proteinExistence type="predicted"/>
<feature type="compositionally biased region" description="Basic and acidic residues" evidence="1">
    <location>
        <begin position="14"/>
        <end position="40"/>
    </location>
</feature>
<organism evidence="2 3">
    <name type="scientific">Dactylosporangium vinaceum</name>
    <dbReference type="NCBI Taxonomy" id="53362"/>
    <lineage>
        <taxon>Bacteria</taxon>
        <taxon>Bacillati</taxon>
        <taxon>Actinomycetota</taxon>
        <taxon>Actinomycetes</taxon>
        <taxon>Micromonosporales</taxon>
        <taxon>Micromonosporaceae</taxon>
        <taxon>Dactylosporangium</taxon>
    </lineage>
</organism>
<protein>
    <submittedName>
        <fullName evidence="2">Uncharacterized protein</fullName>
    </submittedName>
</protein>
<dbReference type="RefSeq" id="WP_223095549.1">
    <property type="nucleotide sequence ID" value="NZ_CP061913.1"/>
</dbReference>
<dbReference type="EMBL" id="JBHMCA010000021">
    <property type="protein sequence ID" value="MFB9443487.1"/>
    <property type="molecule type" value="Genomic_DNA"/>
</dbReference>
<accession>A0ABV5M3Q5</accession>
<keyword evidence="3" id="KW-1185">Reference proteome</keyword>
<reference evidence="2 3" key="1">
    <citation type="submission" date="2024-09" db="EMBL/GenBank/DDBJ databases">
        <authorList>
            <person name="Sun Q."/>
            <person name="Mori K."/>
        </authorList>
    </citation>
    <scope>NUCLEOTIDE SEQUENCE [LARGE SCALE GENOMIC DNA]</scope>
    <source>
        <strain evidence="2 3">JCM 3307</strain>
    </source>
</reference>
<comment type="caution">
    <text evidence="2">The sequence shown here is derived from an EMBL/GenBank/DDBJ whole genome shotgun (WGS) entry which is preliminary data.</text>
</comment>
<sequence>MTESEAANVNDPIQRADEEFDQLKKESEERADRTAQVERELDGDEDLPDRD</sequence>
<evidence type="ECO:0000256" key="1">
    <source>
        <dbReference type="SAM" id="MobiDB-lite"/>
    </source>
</evidence>
<evidence type="ECO:0000313" key="3">
    <source>
        <dbReference type="Proteomes" id="UP001589608"/>
    </source>
</evidence>
<dbReference type="Proteomes" id="UP001589608">
    <property type="component" value="Unassembled WGS sequence"/>
</dbReference>
<feature type="compositionally biased region" description="Acidic residues" evidence="1">
    <location>
        <begin position="41"/>
        <end position="51"/>
    </location>
</feature>